<dbReference type="EMBL" id="CP089983">
    <property type="protein sequence ID" value="WXB06502.1"/>
    <property type="molecule type" value="Genomic_DNA"/>
</dbReference>
<dbReference type="RefSeq" id="WP_394836150.1">
    <property type="nucleotide sequence ID" value="NZ_CP089929.1"/>
</dbReference>
<dbReference type="InterPro" id="IPR036412">
    <property type="entry name" value="HAD-like_sf"/>
</dbReference>
<gene>
    <name evidence="1" type="ORF">LVJ94_04490</name>
</gene>
<evidence type="ECO:0000313" key="2">
    <source>
        <dbReference type="Proteomes" id="UP001374803"/>
    </source>
</evidence>
<keyword evidence="2" id="KW-1185">Reference proteome</keyword>
<organism evidence="1 2">
    <name type="scientific">Pendulispora rubella</name>
    <dbReference type="NCBI Taxonomy" id="2741070"/>
    <lineage>
        <taxon>Bacteria</taxon>
        <taxon>Pseudomonadati</taxon>
        <taxon>Myxococcota</taxon>
        <taxon>Myxococcia</taxon>
        <taxon>Myxococcales</taxon>
        <taxon>Sorangiineae</taxon>
        <taxon>Pendulisporaceae</taxon>
        <taxon>Pendulispora</taxon>
    </lineage>
</organism>
<proteinExistence type="predicted"/>
<protein>
    <recommendedName>
        <fullName evidence="3">HAD family hydrolase</fullName>
    </recommendedName>
</protein>
<dbReference type="Proteomes" id="UP001374803">
    <property type="component" value="Chromosome"/>
</dbReference>
<evidence type="ECO:0008006" key="3">
    <source>
        <dbReference type="Google" id="ProtNLM"/>
    </source>
</evidence>
<dbReference type="SUPFAM" id="SSF56784">
    <property type="entry name" value="HAD-like"/>
    <property type="match status" value="1"/>
</dbReference>
<sequence length="355" mass="40510">MDASQRHIARWDLDKTYLRTEFDTLRDLVRTALERPDEKRTNPGAATLLREMVRAGISVHILSGSPEQMRRRLEDKLRLDGITWDSFTLKPNLKNVLKLRFRALRDQLGYKLPALLHARALLDHATKLSPARAPEEEASQEGNGRVLCRETLFGDDAEADAFVYSLYSDIVSGHVSPETLLEICERGRVYPDVIDRVMRDANLIVPGEAVERILIHLERQTPPDDFHVYGARAVPFYNYLQAAFVVHEDQRLPADAVLRVGVELVVQHRFDGDALARSYLELARRGHLRGTGVDDLSTAFERYDDRLPGHAELRRMVERLPQAANAARASWRGPDQRLPDYLALVAHHNPRRRGR</sequence>
<reference evidence="1" key="1">
    <citation type="submission" date="2021-12" db="EMBL/GenBank/DDBJ databases">
        <title>Discovery of the Pendulisporaceae a myxobacterial family with distinct sporulation behavior and unique specialized metabolism.</title>
        <authorList>
            <person name="Garcia R."/>
            <person name="Popoff A."/>
            <person name="Bader C.D."/>
            <person name="Loehr J."/>
            <person name="Walesch S."/>
            <person name="Walt C."/>
            <person name="Boldt J."/>
            <person name="Bunk B."/>
            <person name="Haeckl F.J.F.P.J."/>
            <person name="Gunesch A.P."/>
            <person name="Birkelbach J."/>
            <person name="Nuebel U."/>
            <person name="Pietschmann T."/>
            <person name="Bach T."/>
            <person name="Mueller R."/>
        </authorList>
    </citation>
    <scope>NUCLEOTIDE SEQUENCE</scope>
    <source>
        <strain evidence="1">MSr11367</strain>
    </source>
</reference>
<evidence type="ECO:0000313" key="1">
    <source>
        <dbReference type="EMBL" id="WXB06502.1"/>
    </source>
</evidence>
<name>A0ABZ2L6D0_9BACT</name>
<accession>A0ABZ2L6D0</accession>